<keyword evidence="5" id="KW-0378">Hydrolase</keyword>
<dbReference type="GO" id="GO:0003964">
    <property type="term" value="F:RNA-directed DNA polymerase activity"/>
    <property type="evidence" value="ECO:0007669"/>
    <property type="project" value="UniProtKB-KW"/>
</dbReference>
<accession>A0A7K5I7C7</accession>
<dbReference type="GO" id="GO:0004519">
    <property type="term" value="F:endonuclease activity"/>
    <property type="evidence" value="ECO:0007669"/>
    <property type="project" value="UniProtKB-KW"/>
</dbReference>
<keyword evidence="4" id="KW-0255">Endonuclease</keyword>
<dbReference type="PANTHER" id="PTHR41694">
    <property type="entry name" value="ENDOGENOUS RETROVIRUS GROUP K MEMBER POL PROTEIN"/>
    <property type="match status" value="1"/>
</dbReference>
<name>A0A7K5I7C7_CROSL</name>
<protein>
    <submittedName>
        <fullName evidence="8">PO113 protein</fullName>
    </submittedName>
</protein>
<comment type="caution">
    <text evidence="8">The sequence shown here is derived from an EMBL/GenBank/DDBJ whole genome shotgun (WGS) entry which is preliminary data.</text>
</comment>
<dbReference type="SUPFAM" id="SSF56672">
    <property type="entry name" value="DNA/RNA polymerases"/>
    <property type="match status" value="1"/>
</dbReference>
<dbReference type="AlphaFoldDB" id="A0A7K5I7C7"/>
<evidence type="ECO:0000313" key="8">
    <source>
        <dbReference type="EMBL" id="NWS77429.1"/>
    </source>
</evidence>
<dbReference type="Proteomes" id="UP000549499">
    <property type="component" value="Unassembled WGS sequence"/>
</dbReference>
<dbReference type="GO" id="GO:0035613">
    <property type="term" value="F:RNA stem-loop binding"/>
    <property type="evidence" value="ECO:0007669"/>
    <property type="project" value="TreeGrafter"/>
</dbReference>
<dbReference type="InterPro" id="IPR043128">
    <property type="entry name" value="Rev_trsase/Diguanyl_cyclase"/>
</dbReference>
<reference evidence="8 9" key="1">
    <citation type="submission" date="2019-09" db="EMBL/GenBank/DDBJ databases">
        <title>Bird 10,000 Genomes (B10K) Project - Family phase.</title>
        <authorList>
            <person name="Zhang G."/>
        </authorList>
    </citation>
    <scope>NUCLEOTIDE SEQUENCE [LARGE SCALE GENOMIC DNA]</scope>
    <source>
        <strain evidence="8">B10K-DU-003-44</strain>
        <tissue evidence="8">Muscle</tissue>
    </source>
</reference>
<keyword evidence="6" id="KW-0695">RNA-directed DNA polymerase</keyword>
<proteinExistence type="predicted"/>
<dbReference type="Gene3D" id="3.30.70.270">
    <property type="match status" value="1"/>
</dbReference>
<keyword evidence="3" id="KW-0540">Nuclease</keyword>
<evidence type="ECO:0000256" key="3">
    <source>
        <dbReference type="ARBA" id="ARBA00022722"/>
    </source>
</evidence>
<evidence type="ECO:0000256" key="6">
    <source>
        <dbReference type="ARBA" id="ARBA00022918"/>
    </source>
</evidence>
<keyword evidence="1" id="KW-0808">Transferase</keyword>
<gene>
    <name evidence="8" type="primary">Hervk_2</name>
    <name evidence="8" type="ORF">CROSUL_R15120</name>
</gene>
<dbReference type="PANTHER" id="PTHR41694:SF3">
    <property type="entry name" value="RNA-DIRECTED DNA POLYMERASE-RELATED"/>
    <property type="match status" value="1"/>
</dbReference>
<dbReference type="GO" id="GO:0016787">
    <property type="term" value="F:hydrolase activity"/>
    <property type="evidence" value="ECO:0007669"/>
    <property type="project" value="UniProtKB-KW"/>
</dbReference>
<evidence type="ECO:0000256" key="1">
    <source>
        <dbReference type="ARBA" id="ARBA00022679"/>
    </source>
</evidence>
<feature type="non-terminal residue" evidence="8">
    <location>
        <position position="53"/>
    </location>
</feature>
<evidence type="ECO:0000256" key="4">
    <source>
        <dbReference type="ARBA" id="ARBA00022759"/>
    </source>
</evidence>
<dbReference type="OrthoDB" id="422540at2759"/>
<evidence type="ECO:0000256" key="5">
    <source>
        <dbReference type="ARBA" id="ARBA00022801"/>
    </source>
</evidence>
<evidence type="ECO:0000259" key="7">
    <source>
        <dbReference type="Pfam" id="PF06817"/>
    </source>
</evidence>
<organism evidence="8 9">
    <name type="scientific">Crotophaga sulcirostris</name>
    <name type="common">Groove-billed ani</name>
    <dbReference type="NCBI Taxonomy" id="33598"/>
    <lineage>
        <taxon>Eukaryota</taxon>
        <taxon>Metazoa</taxon>
        <taxon>Chordata</taxon>
        <taxon>Craniata</taxon>
        <taxon>Vertebrata</taxon>
        <taxon>Euteleostomi</taxon>
        <taxon>Archelosauria</taxon>
        <taxon>Archosauria</taxon>
        <taxon>Dinosauria</taxon>
        <taxon>Saurischia</taxon>
        <taxon>Theropoda</taxon>
        <taxon>Coelurosauria</taxon>
        <taxon>Aves</taxon>
        <taxon>Neognathae</taxon>
        <taxon>Neoaves</taxon>
        <taxon>Otidimorphae</taxon>
        <taxon>Cuculiformes</taxon>
        <taxon>Crotophagidae</taxon>
        <taxon>Crotophaga</taxon>
    </lineage>
</organism>
<feature type="domain" description="Reverse transcriptase thumb" evidence="7">
    <location>
        <begin position="7"/>
        <end position="51"/>
    </location>
</feature>
<keyword evidence="9" id="KW-1185">Reference proteome</keyword>
<feature type="non-terminal residue" evidence="8">
    <location>
        <position position="1"/>
    </location>
</feature>
<keyword evidence="2" id="KW-0548">Nucleotidyltransferase</keyword>
<evidence type="ECO:0000313" key="9">
    <source>
        <dbReference type="Proteomes" id="UP000549499"/>
    </source>
</evidence>
<evidence type="ECO:0000256" key="2">
    <source>
        <dbReference type="ARBA" id="ARBA00022695"/>
    </source>
</evidence>
<dbReference type="EMBL" id="VYZB01000933">
    <property type="protein sequence ID" value="NWS77429.1"/>
    <property type="molecule type" value="Genomic_DNA"/>
</dbReference>
<dbReference type="InterPro" id="IPR043502">
    <property type="entry name" value="DNA/RNA_pol_sf"/>
</dbReference>
<dbReference type="Pfam" id="PF06817">
    <property type="entry name" value="RVT_thumb"/>
    <property type="match status" value="1"/>
</dbReference>
<sequence>MVLKNRKLQVQTLNDVQKLLGNINWIRNMIGINNQMLQPLFTLLKGDTELTAS</sequence>
<dbReference type="InterPro" id="IPR010661">
    <property type="entry name" value="RVT_thumb"/>
</dbReference>